<dbReference type="STRING" id="318464.IO99_02705"/>
<dbReference type="InterPro" id="IPR029063">
    <property type="entry name" value="SAM-dependent_MTases_sf"/>
</dbReference>
<keyword evidence="2" id="KW-0808">Transferase</keyword>
<keyword evidence="2" id="KW-0489">Methyltransferase</keyword>
<dbReference type="SUPFAM" id="SSF53335">
    <property type="entry name" value="S-adenosyl-L-methionine-dependent methyltransferases"/>
    <property type="match status" value="1"/>
</dbReference>
<dbReference type="EMBL" id="JPMD01000003">
    <property type="protein sequence ID" value="KEZ88337.1"/>
    <property type="molecule type" value="Genomic_DNA"/>
</dbReference>
<dbReference type="eggNOG" id="COG2226">
    <property type="taxonomic scope" value="Bacteria"/>
</dbReference>
<dbReference type="InterPro" id="IPR013216">
    <property type="entry name" value="Methyltransf_11"/>
</dbReference>
<dbReference type="CDD" id="cd02440">
    <property type="entry name" value="AdoMet_MTases"/>
    <property type="match status" value="1"/>
</dbReference>
<name>A0A084JHA3_9CLOT</name>
<sequence length="265" mass="30681">MKIEDISKIEQEADRVSALYDIFDEGSRLSTKARQVEFLTTVRQIEKSLRPGMKILDLGAGTGEYSLYFAKRGFDVTAIELVEKHVMQIKGKVDFQMSMEVFQGNAMDISMIKDKTYDIVLCFGPLYHLSKIQDRMKCIAEVKKVCKKDGKMFFAFISNDMVITTETMLYEEDFLKGNNYNHDTFKVVDFPFVFHTVDQCRNLLRESDLKVTSEIAADGLSELLEDKINNMDEESYSKWLNYHYYCCEKPEFLGTSNHLLFVAEK</sequence>
<dbReference type="RefSeq" id="WP_035129854.1">
    <property type="nucleotide sequence ID" value="NZ_JPMD01000003.1"/>
</dbReference>
<gene>
    <name evidence="2" type="ORF">IO99_02705</name>
</gene>
<proteinExistence type="predicted"/>
<evidence type="ECO:0000313" key="2">
    <source>
        <dbReference type="EMBL" id="KEZ88337.1"/>
    </source>
</evidence>
<dbReference type="Gene3D" id="3.40.50.150">
    <property type="entry name" value="Vaccinia Virus protein VP39"/>
    <property type="match status" value="1"/>
</dbReference>
<keyword evidence="3" id="KW-1185">Reference proteome</keyword>
<accession>A0A084JHA3</accession>
<evidence type="ECO:0000259" key="1">
    <source>
        <dbReference type="Pfam" id="PF08241"/>
    </source>
</evidence>
<comment type="caution">
    <text evidence="2">The sequence shown here is derived from an EMBL/GenBank/DDBJ whole genome shotgun (WGS) entry which is preliminary data.</text>
</comment>
<dbReference type="PANTHER" id="PTHR43861">
    <property type="entry name" value="TRANS-ACONITATE 2-METHYLTRANSFERASE-RELATED"/>
    <property type="match status" value="1"/>
</dbReference>
<dbReference type="PANTHER" id="PTHR43861:SF1">
    <property type="entry name" value="TRANS-ACONITATE 2-METHYLTRANSFERASE"/>
    <property type="match status" value="1"/>
</dbReference>
<feature type="domain" description="Methyltransferase type 11" evidence="1">
    <location>
        <begin position="56"/>
        <end position="154"/>
    </location>
</feature>
<dbReference type="AlphaFoldDB" id="A0A084JHA3"/>
<protein>
    <submittedName>
        <fullName evidence="2">Methyltransferase type 11</fullName>
    </submittedName>
</protein>
<organism evidence="2 3">
    <name type="scientific">Clostridium sulfidigenes</name>
    <dbReference type="NCBI Taxonomy" id="318464"/>
    <lineage>
        <taxon>Bacteria</taxon>
        <taxon>Bacillati</taxon>
        <taxon>Bacillota</taxon>
        <taxon>Clostridia</taxon>
        <taxon>Eubacteriales</taxon>
        <taxon>Clostridiaceae</taxon>
        <taxon>Clostridium</taxon>
    </lineage>
</organism>
<evidence type="ECO:0000313" key="3">
    <source>
        <dbReference type="Proteomes" id="UP000028542"/>
    </source>
</evidence>
<dbReference type="GO" id="GO:0008757">
    <property type="term" value="F:S-adenosylmethionine-dependent methyltransferase activity"/>
    <property type="evidence" value="ECO:0007669"/>
    <property type="project" value="InterPro"/>
</dbReference>
<dbReference type="Proteomes" id="UP000028542">
    <property type="component" value="Unassembled WGS sequence"/>
</dbReference>
<reference evidence="2 3" key="1">
    <citation type="submission" date="2014-07" db="EMBL/GenBank/DDBJ databases">
        <title>Draft genome of Clostridium sulfidigenes 113A isolated from sediments associated with methane hydrate from Krishna Godavari basin.</title>
        <authorList>
            <person name="Honkalas V.S."/>
            <person name="Dabir A.P."/>
            <person name="Arora P."/>
            <person name="Dhakephalkar P.K."/>
        </authorList>
    </citation>
    <scope>NUCLEOTIDE SEQUENCE [LARGE SCALE GENOMIC DNA]</scope>
    <source>
        <strain evidence="2 3">113A</strain>
    </source>
</reference>
<dbReference type="Pfam" id="PF08241">
    <property type="entry name" value="Methyltransf_11"/>
    <property type="match status" value="1"/>
</dbReference>
<dbReference type="GO" id="GO:0032259">
    <property type="term" value="P:methylation"/>
    <property type="evidence" value="ECO:0007669"/>
    <property type="project" value="UniProtKB-KW"/>
</dbReference>